<dbReference type="EMBL" id="MXAL01000007">
    <property type="protein sequence ID" value="OWF32864.1"/>
    <property type="molecule type" value="Genomic_DNA"/>
</dbReference>
<accession>A0A210P8R2</accession>
<comment type="caution">
    <text evidence="1">The sequence shown here is derived from an EMBL/GenBank/DDBJ whole genome shotgun (WGS) entry which is preliminary data.</text>
</comment>
<reference evidence="1 2" key="1">
    <citation type="submission" date="2017-03" db="EMBL/GenBank/DDBJ databases">
        <title>Genome sequence of Lactobacillus kimchii KACC 12383.</title>
        <authorList>
            <person name="Chun J."/>
        </authorList>
    </citation>
    <scope>NUCLEOTIDE SEQUENCE [LARGE SCALE GENOMIC DNA]</scope>
    <source>
        <strain evidence="1 2">KACC 12383</strain>
    </source>
</reference>
<proteinExistence type="predicted"/>
<dbReference type="AlphaFoldDB" id="A0A210P8R2"/>
<sequence>MRKIIYYRLENITFILLLLMIYPSYGSWFNLLIFYLLPDISGLGFIFSERIGELSYNLTHTLVFPTIILIFSINNHYLISLIIIWYLHIYIDRILGWNLFPRNKNRQLN</sequence>
<evidence type="ECO:0000313" key="1">
    <source>
        <dbReference type="EMBL" id="OWF32864.1"/>
    </source>
</evidence>
<dbReference type="Proteomes" id="UP000196649">
    <property type="component" value="Unassembled WGS sequence"/>
</dbReference>
<dbReference type="InterPro" id="IPR025356">
    <property type="entry name" value="DUF4260"/>
</dbReference>
<evidence type="ECO:0008006" key="3">
    <source>
        <dbReference type="Google" id="ProtNLM"/>
    </source>
</evidence>
<dbReference type="Pfam" id="PF14079">
    <property type="entry name" value="DUF4260"/>
    <property type="match status" value="1"/>
</dbReference>
<name>A0A210P8R2_9LACO</name>
<organism evidence="1 2">
    <name type="scientific">Companilactobacillus kimchii</name>
    <dbReference type="NCBI Taxonomy" id="2801452"/>
    <lineage>
        <taxon>Bacteria</taxon>
        <taxon>Bacillati</taxon>
        <taxon>Bacillota</taxon>
        <taxon>Bacilli</taxon>
        <taxon>Lactobacillales</taxon>
        <taxon>Lactobacillaceae</taxon>
        <taxon>Companilactobacillus</taxon>
    </lineage>
</organism>
<protein>
    <recommendedName>
        <fullName evidence="3">DUF4260 domain-containing protein</fullName>
    </recommendedName>
</protein>
<evidence type="ECO:0000313" key="2">
    <source>
        <dbReference type="Proteomes" id="UP000196649"/>
    </source>
</evidence>
<dbReference type="RefSeq" id="WP_082397569.1">
    <property type="nucleotide sequence ID" value="NZ_LNUB01000005.1"/>
</dbReference>
<gene>
    <name evidence="1" type="ORF">LKACC12383_01737</name>
</gene>